<organism evidence="1 2">
    <name type="scientific">Methylobacterium platani</name>
    <dbReference type="NCBI Taxonomy" id="427683"/>
    <lineage>
        <taxon>Bacteria</taxon>
        <taxon>Pseudomonadati</taxon>
        <taxon>Pseudomonadota</taxon>
        <taxon>Alphaproteobacteria</taxon>
        <taxon>Hyphomicrobiales</taxon>
        <taxon>Methylobacteriaceae</taxon>
        <taxon>Methylobacterium</taxon>
    </lineage>
</organism>
<protein>
    <submittedName>
        <fullName evidence="1">Uncharacterized protein</fullName>
    </submittedName>
</protein>
<evidence type="ECO:0000313" key="2">
    <source>
        <dbReference type="Proteomes" id="UP000078316"/>
    </source>
</evidence>
<comment type="caution">
    <text evidence="1">The sequence shown here is derived from an EMBL/GenBank/DDBJ whole genome shotgun (WGS) entry which is preliminary data.</text>
</comment>
<name>A0A179SDE1_9HYPH</name>
<dbReference type="RefSeq" id="WP_048436375.1">
    <property type="nucleotide sequence ID" value="NZ_LWHQ01000015.1"/>
</dbReference>
<reference evidence="1 2" key="1">
    <citation type="submission" date="2016-04" db="EMBL/GenBank/DDBJ databases">
        <authorList>
            <person name="Evans L.H."/>
            <person name="Alamgir A."/>
            <person name="Owens N."/>
            <person name="Weber N.D."/>
            <person name="Virtaneva K."/>
            <person name="Barbian K."/>
            <person name="Babar A."/>
            <person name="Rosenke K."/>
        </authorList>
    </citation>
    <scope>NUCLEOTIDE SEQUENCE [LARGE SCALE GENOMIC DNA]</scope>
    <source>
        <strain evidence="1 2">PMB02</strain>
    </source>
</reference>
<dbReference type="Proteomes" id="UP000078316">
    <property type="component" value="Unassembled WGS sequence"/>
</dbReference>
<evidence type="ECO:0000313" key="1">
    <source>
        <dbReference type="EMBL" id="OAS25870.1"/>
    </source>
</evidence>
<dbReference type="OrthoDB" id="531817at2"/>
<accession>A0A179SDE1</accession>
<sequence>MTEQRDVTTRDGTAWTCIEALAGMPEAAKEKLAGNGRRAVVCTPSGGAHSVRLSLAEDWRAMPDDALAAAIEAGLAHDDA</sequence>
<dbReference type="EMBL" id="LWHQ01000015">
    <property type="protein sequence ID" value="OAS25870.1"/>
    <property type="molecule type" value="Genomic_DNA"/>
</dbReference>
<dbReference type="AlphaFoldDB" id="A0A179SDE1"/>
<gene>
    <name evidence="1" type="ORF">A5481_08570</name>
</gene>
<proteinExistence type="predicted"/>